<comment type="caution">
    <text evidence="2">The sequence shown here is derived from an EMBL/GenBank/DDBJ whole genome shotgun (WGS) entry which is preliminary data.</text>
</comment>
<keyword evidence="3" id="KW-1185">Reference proteome</keyword>
<evidence type="ECO:0000256" key="1">
    <source>
        <dbReference type="SAM" id="MobiDB-lite"/>
    </source>
</evidence>
<dbReference type="Proteomes" id="UP000198211">
    <property type="component" value="Unassembled WGS sequence"/>
</dbReference>
<evidence type="ECO:0000313" key="3">
    <source>
        <dbReference type="Proteomes" id="UP000198211"/>
    </source>
</evidence>
<accession>A0A225UNH7</accession>
<organism evidence="2 3">
    <name type="scientific">Phytophthora megakarya</name>
    <dbReference type="NCBI Taxonomy" id="4795"/>
    <lineage>
        <taxon>Eukaryota</taxon>
        <taxon>Sar</taxon>
        <taxon>Stramenopiles</taxon>
        <taxon>Oomycota</taxon>
        <taxon>Peronosporomycetes</taxon>
        <taxon>Peronosporales</taxon>
        <taxon>Peronosporaceae</taxon>
        <taxon>Phytophthora</taxon>
    </lineage>
</organism>
<proteinExistence type="predicted"/>
<reference evidence="3" key="1">
    <citation type="submission" date="2017-03" db="EMBL/GenBank/DDBJ databases">
        <title>Phytopthora megakarya and P. palmivora, two closely related causual agents of cacao black pod achieved similar genome size and gene model numbers by different mechanisms.</title>
        <authorList>
            <person name="Ali S."/>
            <person name="Shao J."/>
            <person name="Larry D.J."/>
            <person name="Kronmiller B."/>
            <person name="Shen D."/>
            <person name="Strem M.D."/>
            <person name="Melnick R.L."/>
            <person name="Guiltinan M.J."/>
            <person name="Tyler B.M."/>
            <person name="Meinhardt L.W."/>
            <person name="Bailey B.A."/>
        </authorList>
    </citation>
    <scope>NUCLEOTIDE SEQUENCE [LARGE SCALE GENOMIC DNA]</scope>
    <source>
        <strain evidence="3">zdho120</strain>
    </source>
</reference>
<dbReference type="EMBL" id="NBNE01014248">
    <property type="protein sequence ID" value="OWY94518.1"/>
    <property type="molecule type" value="Genomic_DNA"/>
</dbReference>
<protein>
    <submittedName>
        <fullName evidence="2">Uncharacterized protein</fullName>
    </submittedName>
</protein>
<feature type="region of interest" description="Disordered" evidence="1">
    <location>
        <begin position="71"/>
        <end position="99"/>
    </location>
</feature>
<evidence type="ECO:0000313" key="2">
    <source>
        <dbReference type="EMBL" id="OWY94518.1"/>
    </source>
</evidence>
<dbReference type="AlphaFoldDB" id="A0A225UNH7"/>
<gene>
    <name evidence="2" type="ORF">PHMEG_00035720</name>
</gene>
<name>A0A225UNH7_9STRA</name>
<sequence length="196" mass="22706">MQSAKVYVEDHLQQDWSERLGFAINNSRDMTRKETPFICEVLINRQQQIALEVSKEYQAVEKARCARINNEKPSRKEQAAIPKRVNDDSSDDDSEPKSLFLPGSPFAYDLELPDKNGYRFYPVVDASRLKVVNEFCDRPNARLARGVDEEARFDFDEELLPEDRWEPDEVASEFEMEAILSDRTLLSRTDPCAILR</sequence>